<evidence type="ECO:0000313" key="2">
    <source>
        <dbReference type="Proteomes" id="UP000033140"/>
    </source>
</evidence>
<protein>
    <submittedName>
        <fullName evidence="1">Uncharacterized protein</fullName>
    </submittedName>
</protein>
<organism evidence="1 2">
    <name type="scientific">Saitoella complicata (strain BCRC 22490 / CBS 7301 / JCM 7358 / NBRC 10748 / NRRL Y-17804)</name>
    <dbReference type="NCBI Taxonomy" id="698492"/>
    <lineage>
        <taxon>Eukaryota</taxon>
        <taxon>Fungi</taxon>
        <taxon>Dikarya</taxon>
        <taxon>Ascomycota</taxon>
        <taxon>Taphrinomycotina</taxon>
        <taxon>Taphrinomycotina incertae sedis</taxon>
        <taxon>Saitoella</taxon>
    </lineage>
</organism>
<dbReference type="Proteomes" id="UP000033140">
    <property type="component" value="Unassembled WGS sequence"/>
</dbReference>
<keyword evidence="2" id="KW-1185">Reference proteome</keyword>
<comment type="caution">
    <text evidence="1">The sequence shown here is derived from an EMBL/GenBank/DDBJ whole genome shotgun (WGS) entry which is preliminary data.</text>
</comment>
<reference evidence="1 2" key="3">
    <citation type="journal article" date="2015" name="Genome Announc.">
        <title>Draft Genome Sequence of the Archiascomycetous Yeast Saitoella complicata.</title>
        <authorList>
            <person name="Yamauchi K."/>
            <person name="Kondo S."/>
            <person name="Hamamoto M."/>
            <person name="Takahashi Y."/>
            <person name="Ogura Y."/>
            <person name="Hayashi T."/>
            <person name="Nishida H."/>
        </authorList>
    </citation>
    <scope>NUCLEOTIDE SEQUENCE [LARGE SCALE GENOMIC DNA]</scope>
    <source>
        <strain evidence="1 2">NRRL Y-17804</strain>
    </source>
</reference>
<reference evidence="1 2" key="1">
    <citation type="journal article" date="2011" name="J. Gen. Appl. Microbiol.">
        <title>Draft genome sequencing of the enigmatic yeast Saitoella complicata.</title>
        <authorList>
            <person name="Nishida H."/>
            <person name="Hamamoto M."/>
            <person name="Sugiyama J."/>
        </authorList>
    </citation>
    <scope>NUCLEOTIDE SEQUENCE [LARGE SCALE GENOMIC DNA]</scope>
    <source>
        <strain evidence="1 2">NRRL Y-17804</strain>
    </source>
</reference>
<dbReference type="EMBL" id="BACD03000040">
    <property type="protein sequence ID" value="GAO51064.1"/>
    <property type="molecule type" value="Genomic_DNA"/>
</dbReference>
<accession>A0A0E9NMJ2</accession>
<gene>
    <name evidence="1" type="ORF">G7K_5176-t1</name>
</gene>
<name>A0A0E9NMJ2_SAICN</name>
<evidence type="ECO:0000313" key="1">
    <source>
        <dbReference type="EMBL" id="GAO51064.1"/>
    </source>
</evidence>
<sequence>MDQRLPRSLRLGGSDNWTEEAFILRGARRKVEDGTRVVKPRGLTQALRRNIISRRPAGQSNSPTSIVLLTLQALVALHSLLRTSLVRSSHDSLWPSLGLFSSILDLTSCYVV</sequence>
<proteinExistence type="predicted"/>
<reference evidence="1 2" key="2">
    <citation type="journal article" date="2014" name="J. Gen. Appl. Microbiol.">
        <title>The early diverging ascomycetous budding yeast Saitoella complicata has three histone deacetylases belonging to the Clr6, Hos2, and Rpd3 lineages.</title>
        <authorList>
            <person name="Nishida H."/>
            <person name="Matsumoto T."/>
            <person name="Kondo S."/>
            <person name="Hamamoto M."/>
            <person name="Yoshikawa H."/>
        </authorList>
    </citation>
    <scope>NUCLEOTIDE SEQUENCE [LARGE SCALE GENOMIC DNA]</scope>
    <source>
        <strain evidence="1 2">NRRL Y-17804</strain>
    </source>
</reference>
<dbReference type="AlphaFoldDB" id="A0A0E9NMJ2"/>